<dbReference type="PANTHER" id="PTHR44942:SF6">
    <property type="entry name" value="NOVEL PROTEIN"/>
    <property type="match status" value="1"/>
</dbReference>
<proteinExistence type="predicted"/>
<protein>
    <recommendedName>
        <fullName evidence="1">Methyltransferase type 11 domain-containing protein</fullName>
    </recommendedName>
</protein>
<evidence type="ECO:0000313" key="2">
    <source>
        <dbReference type="EMBL" id="KAJ8352857.1"/>
    </source>
</evidence>
<comment type="caution">
    <text evidence="2">The sequence shown here is derived from an EMBL/GenBank/DDBJ whole genome shotgun (WGS) entry which is preliminary data.</text>
</comment>
<keyword evidence="3" id="KW-1185">Reference proteome</keyword>
<sequence length="270" mass="30270">MTYRLFEEKHHASLYQRYRFVPPDAVKELILQYLDKKKGKLVLAVDVGCGTGQNTRLLAPHFQEVVGIDISECQLEEARAVPGFPNATYRAGTAEDLPFPEGSVDLLAAASAAHWFHPQRFLGEVERILKPGGCVSLLGHSDNLELQYGTCGDRLSCLYKEVREFLSPYASSQVAVANSRLQGLFDSIAFPDKERIENIATKICLSVRDLMGWIESFSYYQAYLRAEPEAATTLLKSTQDRFLEEMGVSSPDTMLEVELKYFCVLACKPQ</sequence>
<dbReference type="InterPro" id="IPR029063">
    <property type="entry name" value="SAM-dependent_MTases_sf"/>
</dbReference>
<dbReference type="OrthoDB" id="506498at2759"/>
<organism evidence="2 3">
    <name type="scientific">Synaphobranchus kaupii</name>
    <name type="common">Kaup's arrowtooth eel</name>
    <dbReference type="NCBI Taxonomy" id="118154"/>
    <lineage>
        <taxon>Eukaryota</taxon>
        <taxon>Metazoa</taxon>
        <taxon>Chordata</taxon>
        <taxon>Craniata</taxon>
        <taxon>Vertebrata</taxon>
        <taxon>Euteleostomi</taxon>
        <taxon>Actinopterygii</taxon>
        <taxon>Neopterygii</taxon>
        <taxon>Teleostei</taxon>
        <taxon>Anguilliformes</taxon>
        <taxon>Synaphobranchidae</taxon>
        <taxon>Synaphobranchus</taxon>
    </lineage>
</organism>
<accession>A0A9Q1IU40</accession>
<name>A0A9Q1IU40_SYNKA</name>
<dbReference type="Proteomes" id="UP001152622">
    <property type="component" value="Chromosome 8"/>
</dbReference>
<dbReference type="InterPro" id="IPR013216">
    <property type="entry name" value="Methyltransf_11"/>
</dbReference>
<evidence type="ECO:0000259" key="1">
    <source>
        <dbReference type="Pfam" id="PF08241"/>
    </source>
</evidence>
<dbReference type="AlphaFoldDB" id="A0A9Q1IU40"/>
<dbReference type="EMBL" id="JAINUF010000008">
    <property type="protein sequence ID" value="KAJ8352857.1"/>
    <property type="molecule type" value="Genomic_DNA"/>
</dbReference>
<dbReference type="PANTHER" id="PTHR44942">
    <property type="entry name" value="METHYLTRANSF_11 DOMAIN-CONTAINING PROTEIN"/>
    <property type="match status" value="1"/>
</dbReference>
<gene>
    <name evidence="2" type="ORF">SKAU_G00243330</name>
</gene>
<dbReference type="InterPro" id="IPR051052">
    <property type="entry name" value="Diverse_substrate_MTase"/>
</dbReference>
<dbReference type="Gene3D" id="3.40.50.150">
    <property type="entry name" value="Vaccinia Virus protein VP39"/>
    <property type="match status" value="1"/>
</dbReference>
<evidence type="ECO:0000313" key="3">
    <source>
        <dbReference type="Proteomes" id="UP001152622"/>
    </source>
</evidence>
<dbReference type="CDD" id="cd02440">
    <property type="entry name" value="AdoMet_MTases"/>
    <property type="match status" value="1"/>
</dbReference>
<feature type="domain" description="Methyltransferase type 11" evidence="1">
    <location>
        <begin position="45"/>
        <end position="135"/>
    </location>
</feature>
<reference evidence="2" key="1">
    <citation type="journal article" date="2023" name="Science">
        <title>Genome structures resolve the early diversification of teleost fishes.</title>
        <authorList>
            <person name="Parey E."/>
            <person name="Louis A."/>
            <person name="Montfort J."/>
            <person name="Bouchez O."/>
            <person name="Roques C."/>
            <person name="Iampietro C."/>
            <person name="Lluch J."/>
            <person name="Castinel A."/>
            <person name="Donnadieu C."/>
            <person name="Desvignes T."/>
            <person name="Floi Bucao C."/>
            <person name="Jouanno E."/>
            <person name="Wen M."/>
            <person name="Mejri S."/>
            <person name="Dirks R."/>
            <person name="Jansen H."/>
            <person name="Henkel C."/>
            <person name="Chen W.J."/>
            <person name="Zahm M."/>
            <person name="Cabau C."/>
            <person name="Klopp C."/>
            <person name="Thompson A.W."/>
            <person name="Robinson-Rechavi M."/>
            <person name="Braasch I."/>
            <person name="Lecointre G."/>
            <person name="Bobe J."/>
            <person name="Postlethwait J.H."/>
            <person name="Berthelot C."/>
            <person name="Roest Crollius H."/>
            <person name="Guiguen Y."/>
        </authorList>
    </citation>
    <scope>NUCLEOTIDE SEQUENCE</scope>
    <source>
        <strain evidence="2">WJC10195</strain>
    </source>
</reference>
<dbReference type="FunFam" id="3.40.50.150:FF:000370">
    <property type="entry name" value="Si:ch211-93g23.2"/>
    <property type="match status" value="1"/>
</dbReference>
<dbReference type="SUPFAM" id="SSF53335">
    <property type="entry name" value="S-adenosyl-L-methionine-dependent methyltransferases"/>
    <property type="match status" value="1"/>
</dbReference>
<dbReference type="Pfam" id="PF08241">
    <property type="entry name" value="Methyltransf_11"/>
    <property type="match status" value="1"/>
</dbReference>
<dbReference type="GO" id="GO:0008757">
    <property type="term" value="F:S-adenosylmethionine-dependent methyltransferase activity"/>
    <property type="evidence" value="ECO:0007669"/>
    <property type="project" value="InterPro"/>
</dbReference>